<keyword evidence="2" id="KW-0732">Signal</keyword>
<evidence type="ECO:0000256" key="2">
    <source>
        <dbReference type="SAM" id="SignalP"/>
    </source>
</evidence>
<organism evidence="3 4">
    <name type="scientific">Lophiotrema nucula</name>
    <dbReference type="NCBI Taxonomy" id="690887"/>
    <lineage>
        <taxon>Eukaryota</taxon>
        <taxon>Fungi</taxon>
        <taxon>Dikarya</taxon>
        <taxon>Ascomycota</taxon>
        <taxon>Pezizomycotina</taxon>
        <taxon>Dothideomycetes</taxon>
        <taxon>Pleosporomycetidae</taxon>
        <taxon>Pleosporales</taxon>
        <taxon>Lophiotremataceae</taxon>
        <taxon>Lophiotrema</taxon>
    </lineage>
</organism>
<feature type="compositionally biased region" description="Pro residues" evidence="1">
    <location>
        <begin position="53"/>
        <end position="71"/>
    </location>
</feature>
<evidence type="ECO:0000313" key="4">
    <source>
        <dbReference type="Proteomes" id="UP000799770"/>
    </source>
</evidence>
<dbReference type="OrthoDB" id="10526297at2759"/>
<name>A0A6A5ZKM9_9PLEO</name>
<sequence>MRHVLAALMGLIALGGVQARSLPGMENTLGKRAPEFEFNPGNEIAKRLAAPPGSIPRPPTRPQPARPPPGTRPVGGSTRDDEVEQNDLADTSDVISMSPCGAAKRGLEELELSAPFDRRMSSQEMALPWDAPAGSPDAPTWQTILLELDAEVGNELSKLASPPAGKIRLIWAGGISGLRLGSRGPEGVTGDIDMTYHKSTTEEAKGAVKSAILTVLGRHTDILKIKPLSISNSLELFASDARLEAWSASDTPNPWSAGKFIEGVDGDWGLQLFGKLNRMFKMMEGNKQLKERDQADAKAFLQEFMKAKGVTEVTMEHFNELAGLFEKDQETTDNIVSKTIKLVAGEALVGVAQNIKDLVTAKGC</sequence>
<proteinExistence type="predicted"/>
<gene>
    <name evidence="3" type="ORF">BDV96DRAFT_596795</name>
</gene>
<protein>
    <submittedName>
        <fullName evidence="3">Uncharacterized protein</fullName>
    </submittedName>
</protein>
<dbReference type="Proteomes" id="UP000799770">
    <property type="component" value="Unassembled WGS sequence"/>
</dbReference>
<keyword evidence="4" id="KW-1185">Reference proteome</keyword>
<evidence type="ECO:0000313" key="3">
    <source>
        <dbReference type="EMBL" id="KAF2118998.1"/>
    </source>
</evidence>
<dbReference type="EMBL" id="ML977316">
    <property type="protein sequence ID" value="KAF2118998.1"/>
    <property type="molecule type" value="Genomic_DNA"/>
</dbReference>
<reference evidence="3" key="1">
    <citation type="journal article" date="2020" name="Stud. Mycol.">
        <title>101 Dothideomycetes genomes: a test case for predicting lifestyles and emergence of pathogens.</title>
        <authorList>
            <person name="Haridas S."/>
            <person name="Albert R."/>
            <person name="Binder M."/>
            <person name="Bloem J."/>
            <person name="Labutti K."/>
            <person name="Salamov A."/>
            <person name="Andreopoulos B."/>
            <person name="Baker S."/>
            <person name="Barry K."/>
            <person name="Bills G."/>
            <person name="Bluhm B."/>
            <person name="Cannon C."/>
            <person name="Castanera R."/>
            <person name="Culley D."/>
            <person name="Daum C."/>
            <person name="Ezra D."/>
            <person name="Gonzalez J."/>
            <person name="Henrissat B."/>
            <person name="Kuo A."/>
            <person name="Liang C."/>
            <person name="Lipzen A."/>
            <person name="Lutzoni F."/>
            <person name="Magnuson J."/>
            <person name="Mondo S."/>
            <person name="Nolan M."/>
            <person name="Ohm R."/>
            <person name="Pangilinan J."/>
            <person name="Park H.-J."/>
            <person name="Ramirez L."/>
            <person name="Alfaro M."/>
            <person name="Sun H."/>
            <person name="Tritt A."/>
            <person name="Yoshinaga Y."/>
            <person name="Zwiers L.-H."/>
            <person name="Turgeon B."/>
            <person name="Goodwin S."/>
            <person name="Spatafora J."/>
            <person name="Crous P."/>
            <person name="Grigoriev I."/>
        </authorList>
    </citation>
    <scope>NUCLEOTIDE SEQUENCE</scope>
    <source>
        <strain evidence="3">CBS 627.86</strain>
    </source>
</reference>
<feature type="chain" id="PRO_5025390322" evidence="2">
    <location>
        <begin position="20"/>
        <end position="364"/>
    </location>
</feature>
<accession>A0A6A5ZKM9</accession>
<evidence type="ECO:0000256" key="1">
    <source>
        <dbReference type="SAM" id="MobiDB-lite"/>
    </source>
</evidence>
<dbReference type="AlphaFoldDB" id="A0A6A5ZKM9"/>
<feature type="signal peptide" evidence="2">
    <location>
        <begin position="1"/>
        <end position="19"/>
    </location>
</feature>
<feature type="region of interest" description="Disordered" evidence="1">
    <location>
        <begin position="46"/>
        <end position="89"/>
    </location>
</feature>